<keyword evidence="3 13" id="KW-0812">Transmembrane</keyword>
<dbReference type="EMBL" id="JAQIZT010000011">
    <property type="protein sequence ID" value="KAJ6978907.1"/>
    <property type="molecule type" value="Genomic_DNA"/>
</dbReference>
<dbReference type="PROSITE" id="PS50026">
    <property type="entry name" value="EGF_3"/>
    <property type="match status" value="2"/>
</dbReference>
<protein>
    <recommendedName>
        <fullName evidence="2">non-specific serine/threonine protein kinase</fullName>
        <ecNumber evidence="2">2.7.11.1</ecNumber>
    </recommendedName>
</protein>
<keyword evidence="8" id="KW-0325">Glycoprotein</keyword>
<evidence type="ECO:0000256" key="5">
    <source>
        <dbReference type="ARBA" id="ARBA00022989"/>
    </source>
</evidence>
<feature type="domain" description="Apple" evidence="17">
    <location>
        <begin position="341"/>
        <end position="425"/>
    </location>
</feature>
<feature type="compositionally biased region" description="Basic and acidic residues" evidence="12">
    <location>
        <begin position="951"/>
        <end position="967"/>
    </location>
</feature>
<accession>A0AAD6Q4S4</accession>
<dbReference type="InterPro" id="IPR001480">
    <property type="entry name" value="Bulb-type_lectin_dom"/>
</dbReference>
<evidence type="ECO:0000256" key="2">
    <source>
        <dbReference type="ARBA" id="ARBA00012513"/>
    </source>
</evidence>
<evidence type="ECO:0000256" key="4">
    <source>
        <dbReference type="ARBA" id="ARBA00022729"/>
    </source>
</evidence>
<dbReference type="SMART" id="SM00181">
    <property type="entry name" value="EGF"/>
    <property type="match status" value="3"/>
</dbReference>
<dbReference type="Pfam" id="PF11883">
    <property type="entry name" value="DUF3403"/>
    <property type="match status" value="3"/>
</dbReference>
<comment type="subcellular location">
    <subcellularLocation>
        <location evidence="1">Membrane</location>
        <topology evidence="1">Single-pass membrane protein</topology>
    </subcellularLocation>
</comment>
<dbReference type="Proteomes" id="UP001164929">
    <property type="component" value="Chromosome 11"/>
</dbReference>
<dbReference type="PANTHER" id="PTHR32444">
    <property type="entry name" value="BULB-TYPE LECTIN DOMAIN-CONTAINING PROTEIN"/>
    <property type="match status" value="1"/>
</dbReference>
<evidence type="ECO:0000256" key="8">
    <source>
        <dbReference type="ARBA" id="ARBA00023180"/>
    </source>
</evidence>
<evidence type="ECO:0000313" key="19">
    <source>
        <dbReference type="Proteomes" id="UP001164929"/>
    </source>
</evidence>
<dbReference type="EC" id="2.7.11.1" evidence="2"/>
<dbReference type="PROSITE" id="PS50948">
    <property type="entry name" value="PAN"/>
    <property type="match status" value="2"/>
</dbReference>
<dbReference type="InterPro" id="IPR021820">
    <property type="entry name" value="S-locus_recpt_kinase_C"/>
</dbReference>
<keyword evidence="4 14" id="KW-0732">Signal</keyword>
<dbReference type="SMART" id="SM00473">
    <property type="entry name" value="PAN_AP"/>
    <property type="match status" value="2"/>
</dbReference>
<dbReference type="Pfam" id="PF01453">
    <property type="entry name" value="B_lectin"/>
    <property type="match status" value="1"/>
</dbReference>
<feature type="chain" id="PRO_5042171478" description="non-specific serine/threonine protein kinase" evidence="14">
    <location>
        <begin position="21"/>
        <end position="1616"/>
    </location>
</feature>
<dbReference type="InterPro" id="IPR000858">
    <property type="entry name" value="S_locus_glycoprot_dom"/>
</dbReference>
<dbReference type="CDD" id="cd00028">
    <property type="entry name" value="B_lectin"/>
    <property type="match status" value="1"/>
</dbReference>
<dbReference type="GO" id="GO:0004674">
    <property type="term" value="F:protein serine/threonine kinase activity"/>
    <property type="evidence" value="ECO:0007669"/>
    <property type="project" value="UniProtKB-EC"/>
</dbReference>
<feature type="transmembrane region" description="Helical" evidence="13">
    <location>
        <begin position="841"/>
        <end position="862"/>
    </location>
</feature>
<keyword evidence="5 13" id="KW-1133">Transmembrane helix</keyword>
<organism evidence="18 19">
    <name type="scientific">Populus alba x Populus x berolinensis</name>
    <dbReference type="NCBI Taxonomy" id="444605"/>
    <lineage>
        <taxon>Eukaryota</taxon>
        <taxon>Viridiplantae</taxon>
        <taxon>Streptophyta</taxon>
        <taxon>Embryophyta</taxon>
        <taxon>Tracheophyta</taxon>
        <taxon>Spermatophyta</taxon>
        <taxon>Magnoliopsida</taxon>
        <taxon>eudicotyledons</taxon>
        <taxon>Gunneridae</taxon>
        <taxon>Pentapetalae</taxon>
        <taxon>rosids</taxon>
        <taxon>fabids</taxon>
        <taxon>Malpighiales</taxon>
        <taxon>Salicaceae</taxon>
        <taxon>Saliceae</taxon>
        <taxon>Populus</taxon>
    </lineage>
</organism>
<evidence type="ECO:0000256" key="9">
    <source>
        <dbReference type="ARBA" id="ARBA00047899"/>
    </source>
</evidence>
<dbReference type="Gene3D" id="2.90.10.10">
    <property type="entry name" value="Bulb-type lectin domain"/>
    <property type="match status" value="1"/>
</dbReference>
<feature type="transmembrane region" description="Helical" evidence="13">
    <location>
        <begin position="438"/>
        <end position="459"/>
    </location>
</feature>
<evidence type="ECO:0000259" key="17">
    <source>
        <dbReference type="PROSITE" id="PS50948"/>
    </source>
</evidence>
<comment type="caution">
    <text evidence="11">Lacks conserved residue(s) required for the propagation of feature annotation.</text>
</comment>
<evidence type="ECO:0000256" key="14">
    <source>
        <dbReference type="SAM" id="SignalP"/>
    </source>
</evidence>
<gene>
    <name evidence="18" type="ORF">NC653_027171</name>
</gene>
<dbReference type="SUPFAM" id="SSF51110">
    <property type="entry name" value="alpha-D-mannose-specific plant lectins"/>
    <property type="match status" value="1"/>
</dbReference>
<dbReference type="CDD" id="cd01098">
    <property type="entry name" value="PAN_AP_plant"/>
    <property type="match status" value="2"/>
</dbReference>
<feature type="domain" description="Apple" evidence="17">
    <location>
        <begin position="743"/>
        <end position="828"/>
    </location>
</feature>
<dbReference type="InterPro" id="IPR036426">
    <property type="entry name" value="Bulb-type_lectin_dom_sf"/>
</dbReference>
<evidence type="ECO:0000313" key="18">
    <source>
        <dbReference type="EMBL" id="KAJ6978907.1"/>
    </source>
</evidence>
<keyword evidence="6 13" id="KW-0472">Membrane</keyword>
<sequence length="1616" mass="182364">MDLGSCTSMIVLHLILNCFCLEFGASIDTISSSQFIRDPETIVSAGKKFELGFFSPVNSTNRYVAIWYSNISITTPVWVANRKKPLNDSSGIMTISEDGNLVVLNGQQDILWSSNVSTGMNDSRAQLMDDGNLVLGGSENGNSLWQSFQEPSDTYIPQMRLAANSKTGKKTLLTSWKSPSDPSIGSFSLGIDPSSIPEIVLWNDSRPIWRTGPWNGQVFIGVPEMNSVYLDGFNLADDGNGGFTLSVVFADESYITNFVLSSEGKFGQVDWDDTNKGSWRYQWESVQDECDVYGKCGSFASCDAKNSPICSCLKGFEPKNADEWNSRNWTNGCVRRKAMRCERIQNGGELGKEDGFLKLERVKVPDFAEWSSSITEQKCRYDCWNNCSCVAYAYYTGIYCMLWRGNLTDIKMFSSGGADLYIRLAYTELDNKKINLKVIISLTVVVGAIAIAICVFYSWRWIERKRTSKKVLLPKRKDPILSDENAWKLWNEGNIAALVDPGISYPSFREEIFRCVHVGLLCVQEFAKDRPAIFTIISMLNSEIVDLPTPKQPAFSERRSELDTASLQHDRRPESVNNVTAYQNPSIGSISGGIDPSRIPQFYIWNGSRPIWRTGPWNGQVFIGIPEMVSVYLDGFNIADEGNGTFTLSVGFANESLISNYILSSEGKFGKVVWDDTEGSWRYEWNFPKDECDIYGKCGSFGSCNPQDSPICSCLKGFEPKNADEWNNGNWTNGCVRRRELQCERTQNGGQVGKEDGFLKLERMKVPDFSEWLSSTSEQTCKNECLNINCSCIAYSYYPGFGCMLWRGNLTDLKKFPIKAADLYIRLADSELDNKKINLKVIISLTVVVGAIAIAICVFYSWRRIDRKRKSKKVFLSKRKAWRLWNEGNIAALVDHGISYPSFREEIFRCVHVGLLCVQEFAKDRPAIFTVISMLNSEIADLPAPKQPAFSERRSERDTESPQHDRRPESINNVTVFVWNDSRPLWRSGPWNGQAFIGIPEMNSVYINGYNLVQDGDGTFSLSVGLANESYITNFALSYEGRFGEIYWDSGNERWEHKKQYPGDDCDIYGKCGPFGFCNTQNSPICREKLTDIRKFSSGGANLYVRLADLEFGKNRDKKAVISITVVTGAIIIAAGAFFWWKWMAKYRERKRESERILSSRRKKGYPAWKLWNEGNTPALVDPALTLDQYSKVEILRCIHVGLLCVQEFAKDRPAISTIISMDVRLLVTPETGKFSVYLKNMTRFRNFFFHCYDAATETITSSQPIKDPETMRLSANARTRNKTLLMSWRSSSDPSVGNFSAGINPLGVPEFFMWYNDHPFWRSGPWVGHNFIGIPDMSISVYLSGFTLQDEGDGTFTMSLIVDPANRLTYVLTSHGRLTEQSWDYGKQGWEYTWEAPSTDCDIYGKCGSFGSCDTQNSPVCTCLKGFVAKNQDEWNKGIWTSGCVRRTSLQCDRIQNDNKRNMKVIISMSVIVGAIAICICVFLSWKWMATHRERKLISEETLSFKTREAQGTAWKLWNEGDITALVDPAISDPCFQVEIFRCIQIGLLCVQEVAKDRPAVSTISSMLNSEIVDLPPPKKPAFVERHSSVDTESITQNQKINSINNVTISDLNGR</sequence>
<feature type="domain" description="EGF-like" evidence="15">
    <location>
        <begin position="286"/>
        <end position="322"/>
    </location>
</feature>
<evidence type="ECO:0000256" key="1">
    <source>
        <dbReference type="ARBA" id="ARBA00004167"/>
    </source>
</evidence>
<dbReference type="GO" id="GO:0016020">
    <property type="term" value="C:membrane"/>
    <property type="evidence" value="ECO:0007669"/>
    <property type="project" value="UniProtKB-SubCell"/>
</dbReference>
<comment type="catalytic activity">
    <reaction evidence="9">
        <text>L-threonyl-[protein] + ATP = O-phospho-L-threonyl-[protein] + ADP + H(+)</text>
        <dbReference type="Rhea" id="RHEA:46608"/>
        <dbReference type="Rhea" id="RHEA-COMP:11060"/>
        <dbReference type="Rhea" id="RHEA-COMP:11605"/>
        <dbReference type="ChEBI" id="CHEBI:15378"/>
        <dbReference type="ChEBI" id="CHEBI:30013"/>
        <dbReference type="ChEBI" id="CHEBI:30616"/>
        <dbReference type="ChEBI" id="CHEBI:61977"/>
        <dbReference type="ChEBI" id="CHEBI:456216"/>
        <dbReference type="EC" id="2.7.11.1"/>
    </reaction>
</comment>
<dbReference type="GO" id="GO:0048544">
    <property type="term" value="P:recognition of pollen"/>
    <property type="evidence" value="ECO:0007669"/>
    <property type="project" value="InterPro"/>
</dbReference>
<name>A0AAD6Q4S4_9ROSI</name>
<evidence type="ECO:0000256" key="11">
    <source>
        <dbReference type="PROSITE-ProRule" id="PRU00076"/>
    </source>
</evidence>
<dbReference type="Pfam" id="PF08276">
    <property type="entry name" value="PAN_2"/>
    <property type="match status" value="2"/>
</dbReference>
<feature type="transmembrane region" description="Helical" evidence="13">
    <location>
        <begin position="1466"/>
        <end position="1487"/>
    </location>
</feature>
<evidence type="ECO:0000256" key="12">
    <source>
        <dbReference type="SAM" id="MobiDB-lite"/>
    </source>
</evidence>
<feature type="signal peptide" evidence="14">
    <location>
        <begin position="1"/>
        <end position="20"/>
    </location>
</feature>
<evidence type="ECO:0000256" key="13">
    <source>
        <dbReference type="SAM" id="Phobius"/>
    </source>
</evidence>
<dbReference type="FunFam" id="2.90.10.10:FF:000001">
    <property type="entry name" value="G-type lectin S-receptor-like serine/threonine-protein kinase"/>
    <property type="match status" value="1"/>
</dbReference>
<proteinExistence type="predicted"/>
<evidence type="ECO:0000259" key="16">
    <source>
        <dbReference type="PROSITE" id="PS50927"/>
    </source>
</evidence>
<comment type="catalytic activity">
    <reaction evidence="10">
        <text>L-seryl-[protein] + ATP = O-phospho-L-seryl-[protein] + ADP + H(+)</text>
        <dbReference type="Rhea" id="RHEA:17989"/>
        <dbReference type="Rhea" id="RHEA-COMP:9863"/>
        <dbReference type="Rhea" id="RHEA-COMP:11604"/>
        <dbReference type="ChEBI" id="CHEBI:15378"/>
        <dbReference type="ChEBI" id="CHEBI:29999"/>
        <dbReference type="ChEBI" id="CHEBI:30616"/>
        <dbReference type="ChEBI" id="CHEBI:83421"/>
        <dbReference type="ChEBI" id="CHEBI:456216"/>
        <dbReference type="EC" id="2.7.11.1"/>
    </reaction>
</comment>
<comment type="caution">
    <text evidence="18">The sequence shown here is derived from an EMBL/GenBank/DDBJ whole genome shotgun (WGS) entry which is preliminary data.</text>
</comment>
<dbReference type="PROSITE" id="PS50927">
    <property type="entry name" value="BULB_LECTIN"/>
    <property type="match status" value="1"/>
</dbReference>
<dbReference type="InterPro" id="IPR003609">
    <property type="entry name" value="Pan_app"/>
</dbReference>
<keyword evidence="19" id="KW-1185">Reference proteome</keyword>
<dbReference type="Pfam" id="PF00954">
    <property type="entry name" value="S_locus_glycop"/>
    <property type="match status" value="4"/>
</dbReference>
<reference evidence="18" key="1">
    <citation type="journal article" date="2023" name="Mol. Ecol. Resour.">
        <title>Chromosome-level genome assembly of a triploid poplar Populus alba 'Berolinensis'.</title>
        <authorList>
            <person name="Chen S."/>
            <person name="Yu Y."/>
            <person name="Wang X."/>
            <person name="Wang S."/>
            <person name="Zhang T."/>
            <person name="Zhou Y."/>
            <person name="He R."/>
            <person name="Meng N."/>
            <person name="Wang Y."/>
            <person name="Liu W."/>
            <person name="Liu Z."/>
            <person name="Liu J."/>
            <person name="Guo Q."/>
            <person name="Huang H."/>
            <person name="Sederoff R.R."/>
            <person name="Wang G."/>
            <person name="Qu G."/>
            <person name="Chen S."/>
        </authorList>
    </citation>
    <scope>NUCLEOTIDE SEQUENCE</scope>
    <source>
        <strain evidence="18">SC-2020</strain>
    </source>
</reference>
<keyword evidence="11" id="KW-0245">EGF-like domain</keyword>
<evidence type="ECO:0000256" key="6">
    <source>
        <dbReference type="ARBA" id="ARBA00023136"/>
    </source>
</evidence>
<evidence type="ECO:0000256" key="7">
    <source>
        <dbReference type="ARBA" id="ARBA00023157"/>
    </source>
</evidence>
<evidence type="ECO:0000256" key="3">
    <source>
        <dbReference type="ARBA" id="ARBA00022692"/>
    </source>
</evidence>
<dbReference type="PANTHER" id="PTHR32444:SF198">
    <property type="entry name" value="BULB-TYPE LECTIN DOMAIN-CONTAINING PROTEIN"/>
    <property type="match status" value="1"/>
</dbReference>
<feature type="domain" description="EGF-like" evidence="15">
    <location>
        <begin position="688"/>
        <end position="724"/>
    </location>
</feature>
<keyword evidence="7" id="KW-1015">Disulfide bond</keyword>
<evidence type="ECO:0000256" key="10">
    <source>
        <dbReference type="ARBA" id="ARBA00048679"/>
    </source>
</evidence>
<feature type="region of interest" description="Disordered" evidence="12">
    <location>
        <begin position="945"/>
        <end position="967"/>
    </location>
</feature>
<feature type="domain" description="Bulb-type lectin" evidence="16">
    <location>
        <begin position="27"/>
        <end position="148"/>
    </location>
</feature>
<dbReference type="InterPro" id="IPR000742">
    <property type="entry name" value="EGF"/>
</dbReference>
<feature type="transmembrane region" description="Helical" evidence="13">
    <location>
        <begin position="1120"/>
        <end position="1141"/>
    </location>
</feature>
<dbReference type="SMART" id="SM00108">
    <property type="entry name" value="B_lectin"/>
    <property type="match status" value="1"/>
</dbReference>
<evidence type="ECO:0000259" key="15">
    <source>
        <dbReference type="PROSITE" id="PS50026"/>
    </source>
</evidence>